<dbReference type="OrthoDB" id="273340at2759"/>
<dbReference type="Pfam" id="PF23097">
    <property type="entry name" value="NOL10_2nd"/>
    <property type="match status" value="1"/>
</dbReference>
<keyword evidence="11" id="KW-1185">Reference proteome</keyword>
<gene>
    <name evidence="10" type="primary">nol10</name>
    <name evidence="10" type="ORF">TNIN_48001</name>
</gene>
<feature type="region of interest" description="Disordered" evidence="6">
    <location>
        <begin position="603"/>
        <end position="643"/>
    </location>
</feature>
<dbReference type="EMBL" id="BMAV01025715">
    <property type="protein sequence ID" value="GFS43959.1"/>
    <property type="molecule type" value="Genomic_DNA"/>
</dbReference>
<reference evidence="10" key="1">
    <citation type="submission" date="2020-08" db="EMBL/GenBank/DDBJ databases">
        <title>Multicomponent nature underlies the extraordinary mechanical properties of spider dragline silk.</title>
        <authorList>
            <person name="Kono N."/>
            <person name="Nakamura H."/>
            <person name="Mori M."/>
            <person name="Yoshida Y."/>
            <person name="Ohtoshi R."/>
            <person name="Malay A.D."/>
            <person name="Moran D.A.P."/>
            <person name="Tomita M."/>
            <person name="Numata K."/>
            <person name="Arakawa K."/>
        </authorList>
    </citation>
    <scope>NUCLEOTIDE SEQUENCE</scope>
</reference>
<evidence type="ECO:0000259" key="7">
    <source>
        <dbReference type="Pfam" id="PF08159"/>
    </source>
</evidence>
<feature type="domain" description="Nucleolar protein 10-like second" evidence="8">
    <location>
        <begin position="369"/>
        <end position="417"/>
    </location>
</feature>
<dbReference type="InterPro" id="IPR015943">
    <property type="entry name" value="WD40/YVTN_repeat-like_dom_sf"/>
</dbReference>
<evidence type="ECO:0000256" key="5">
    <source>
        <dbReference type="ARBA" id="ARBA00023242"/>
    </source>
</evidence>
<keyword evidence="5" id="KW-0539">Nucleus</keyword>
<comment type="similarity">
    <text evidence="2">Belongs to the WD repeat NOL10/ENP2 family.</text>
</comment>
<dbReference type="PANTHER" id="PTHR14927:SF0">
    <property type="entry name" value="NUCLEOLAR PROTEIN 10"/>
    <property type="match status" value="1"/>
</dbReference>
<feature type="domain" description="NUC153" evidence="7">
    <location>
        <begin position="473"/>
        <end position="499"/>
    </location>
</feature>
<evidence type="ECO:0000256" key="4">
    <source>
        <dbReference type="ARBA" id="ARBA00022737"/>
    </source>
</evidence>
<dbReference type="InterPro" id="IPR040382">
    <property type="entry name" value="NOL10/Enp2"/>
</dbReference>
<evidence type="ECO:0000256" key="2">
    <source>
        <dbReference type="ARBA" id="ARBA00005264"/>
    </source>
</evidence>
<evidence type="ECO:0000313" key="11">
    <source>
        <dbReference type="Proteomes" id="UP000886998"/>
    </source>
</evidence>
<sequence length="643" mass="74876">MESTNENNVNIYNLSSGKSLPDWLSERKRRSLQKKNVDVRRRIELIQDFEMPAVSTQVKMSPDGNFIFATGIYKPRIRCYEVNNLSMKFERCFDAEAVQFEMLSDDYKKFAILQCDRNIEFHVQHGGYFKLRIPKPGRDIKYHKASCDILACGVGSEIYRLNLEQGRFLYPYHTDASSLNKLAIHEYYDIIACGTMEGKVESWDPRQRERISILDCAISVPDHADVDGFPSITALSFKGDLTMAVGTFTGQVMLYDIRAKKPFIVKNHVVGLPIKNVEFIESEGLVASLDPTAVKFWKQNTAEMYTSITAPVHLNDLCIVPNSGLFFLANEDQKILSYFIPSIGPAPKWCCFLDNITEELEESKQDAAVYDDYKFVTQRELEQLHLDHLIGTNLLRAYMHGYFMDIRLYYKAKTIVQPEAYSELKKKMIQNKIEEERNTKQIRVKHLPTINRDYAQKLLEKKNTKLVKTPFEDDRFKDLFENPDFEIKKTDDEYARIKATVEKSNKKQVTFVQEFEPLDLYEDDNEMKVSSNSESELDEESEESEEEIPVEKKRRGTLQPVDSDRFNLLKNENEDEDLTVPIEERLKKAEGFIKERHTAMGNKNVSWTATKTISEKQKKRAEERKAHMKEREKYRRPAKYLKK</sequence>
<organism evidence="10 11">
    <name type="scientific">Trichonephila inaurata madagascariensis</name>
    <dbReference type="NCBI Taxonomy" id="2747483"/>
    <lineage>
        <taxon>Eukaryota</taxon>
        <taxon>Metazoa</taxon>
        <taxon>Ecdysozoa</taxon>
        <taxon>Arthropoda</taxon>
        <taxon>Chelicerata</taxon>
        <taxon>Arachnida</taxon>
        <taxon>Araneae</taxon>
        <taxon>Araneomorphae</taxon>
        <taxon>Entelegynae</taxon>
        <taxon>Araneoidea</taxon>
        <taxon>Nephilidae</taxon>
        <taxon>Trichonephila</taxon>
        <taxon>Trichonephila inaurata</taxon>
    </lineage>
</organism>
<dbReference type="GO" id="GO:0030686">
    <property type="term" value="C:90S preribosome"/>
    <property type="evidence" value="ECO:0007669"/>
    <property type="project" value="TreeGrafter"/>
</dbReference>
<evidence type="ECO:0000256" key="6">
    <source>
        <dbReference type="SAM" id="MobiDB-lite"/>
    </source>
</evidence>
<dbReference type="GO" id="GO:0032040">
    <property type="term" value="C:small-subunit processome"/>
    <property type="evidence" value="ECO:0007669"/>
    <property type="project" value="TreeGrafter"/>
</dbReference>
<dbReference type="InterPro" id="IPR036322">
    <property type="entry name" value="WD40_repeat_dom_sf"/>
</dbReference>
<dbReference type="Pfam" id="PF23098">
    <property type="entry name" value="Beta-prop_NOL10_N"/>
    <property type="match status" value="1"/>
</dbReference>
<dbReference type="AlphaFoldDB" id="A0A8X6ME60"/>
<dbReference type="Proteomes" id="UP000886998">
    <property type="component" value="Unassembled WGS sequence"/>
</dbReference>
<dbReference type="Gene3D" id="2.130.10.10">
    <property type="entry name" value="YVTN repeat-like/Quinoprotein amine dehydrogenase"/>
    <property type="match status" value="1"/>
</dbReference>
<dbReference type="InterPro" id="IPR056551">
    <property type="entry name" value="Beta-prop_NOL10_N"/>
</dbReference>
<dbReference type="SUPFAM" id="SSF50978">
    <property type="entry name" value="WD40 repeat-like"/>
    <property type="match status" value="1"/>
</dbReference>
<name>A0A8X6ME60_9ARAC</name>
<evidence type="ECO:0000259" key="9">
    <source>
        <dbReference type="Pfam" id="PF23098"/>
    </source>
</evidence>
<evidence type="ECO:0000313" key="10">
    <source>
        <dbReference type="EMBL" id="GFS43959.1"/>
    </source>
</evidence>
<keyword evidence="4" id="KW-0677">Repeat</keyword>
<accession>A0A8X6ME60</accession>
<comment type="caution">
    <text evidence="10">The sequence shown here is derived from an EMBL/GenBank/DDBJ whole genome shotgun (WGS) entry which is preliminary data.</text>
</comment>
<feature type="domain" description="Nucleolar protein 10-like N-terminal" evidence="9">
    <location>
        <begin position="4"/>
        <end position="363"/>
    </location>
</feature>
<evidence type="ECO:0000259" key="8">
    <source>
        <dbReference type="Pfam" id="PF23097"/>
    </source>
</evidence>
<evidence type="ECO:0000256" key="1">
    <source>
        <dbReference type="ARBA" id="ARBA00004604"/>
    </source>
</evidence>
<protein>
    <submittedName>
        <fullName evidence="10">Nucleolar protein 10</fullName>
    </submittedName>
</protein>
<feature type="compositionally biased region" description="Basic and acidic residues" evidence="6">
    <location>
        <begin position="613"/>
        <end position="635"/>
    </location>
</feature>
<feature type="compositionally biased region" description="Acidic residues" evidence="6">
    <location>
        <begin position="535"/>
        <end position="548"/>
    </location>
</feature>
<dbReference type="GO" id="GO:0000462">
    <property type="term" value="P:maturation of SSU-rRNA from tricistronic rRNA transcript (SSU-rRNA, 5.8S rRNA, LSU-rRNA)"/>
    <property type="evidence" value="ECO:0007669"/>
    <property type="project" value="TreeGrafter"/>
</dbReference>
<proteinExistence type="inferred from homology"/>
<comment type="subcellular location">
    <subcellularLocation>
        <location evidence="1">Nucleus</location>
        <location evidence="1">Nucleolus</location>
    </subcellularLocation>
</comment>
<dbReference type="InterPro" id="IPR056550">
    <property type="entry name" value="NOL10_2nd"/>
</dbReference>
<dbReference type="Pfam" id="PF08159">
    <property type="entry name" value="NUC153"/>
    <property type="match status" value="1"/>
</dbReference>
<feature type="compositionally biased region" description="Polar residues" evidence="6">
    <location>
        <begin position="603"/>
        <end position="612"/>
    </location>
</feature>
<keyword evidence="3" id="KW-0853">WD repeat</keyword>
<evidence type="ECO:0000256" key="3">
    <source>
        <dbReference type="ARBA" id="ARBA00022574"/>
    </source>
</evidence>
<dbReference type="InterPro" id="IPR012580">
    <property type="entry name" value="NUC153"/>
</dbReference>
<feature type="region of interest" description="Disordered" evidence="6">
    <location>
        <begin position="522"/>
        <end position="573"/>
    </location>
</feature>
<dbReference type="PANTHER" id="PTHR14927">
    <property type="entry name" value="NUCLEOLAR PROTEIN 10"/>
    <property type="match status" value="1"/>
</dbReference>